<dbReference type="Pfam" id="PF00563">
    <property type="entry name" value="EAL"/>
    <property type="match status" value="1"/>
</dbReference>
<reference evidence="2 3" key="1">
    <citation type="submission" date="2018-07" db="EMBL/GenBank/DDBJ databases">
        <title>Genomic Encyclopedia of Type Strains, Phase IV (KMG-IV): sequencing the most valuable type-strain genomes for metagenomic binning, comparative biology and taxonomic classification.</title>
        <authorList>
            <person name="Goeker M."/>
        </authorList>
    </citation>
    <scope>NUCLEOTIDE SEQUENCE [LARGE SCALE GENOMIC DNA]</scope>
    <source>
        <strain evidence="2 3">DSM 25281</strain>
    </source>
</reference>
<dbReference type="PANTHER" id="PTHR33121:SF76">
    <property type="entry name" value="SIGNALING PROTEIN"/>
    <property type="match status" value="1"/>
</dbReference>
<evidence type="ECO:0000313" key="3">
    <source>
        <dbReference type="Proteomes" id="UP000255326"/>
    </source>
</evidence>
<name>A0A370GDG9_9BACI</name>
<dbReference type="Gene3D" id="3.20.20.450">
    <property type="entry name" value="EAL domain"/>
    <property type="match status" value="1"/>
</dbReference>
<sequence length="249" mass="28895">MQSSVEKIIHSGSVEHYFQPIWRIAHWKVYGYEGLLRFGSGNRINPEELFDEARSEGLLYEFDTLSFVKAIEQFPFMDFDQQLLFLNVYPSTILHPDFIELLIRLIEKHPELPGRVVLEMNETIEEEYAWNDPDLPQKLDVIKKFGFLIALDDVGKGAATFQKMIDFKPTFVKLDRYFSEGLAYSKEKQETISMLSQYLDPQMTFILEGVEQDVDLAQAKMLNVPIVQGYLLGEPQKLETGLKEKIFII</sequence>
<dbReference type="AlphaFoldDB" id="A0A370GDG9"/>
<gene>
    <name evidence="2" type="ORF">DFR59_11347</name>
</gene>
<dbReference type="Proteomes" id="UP000255326">
    <property type="component" value="Unassembled WGS sequence"/>
</dbReference>
<dbReference type="SMART" id="SM00052">
    <property type="entry name" value="EAL"/>
    <property type="match status" value="1"/>
</dbReference>
<dbReference type="GO" id="GO:0071111">
    <property type="term" value="F:cyclic-guanylate-specific phosphodiesterase activity"/>
    <property type="evidence" value="ECO:0007669"/>
    <property type="project" value="InterPro"/>
</dbReference>
<dbReference type="PROSITE" id="PS50883">
    <property type="entry name" value="EAL"/>
    <property type="match status" value="1"/>
</dbReference>
<dbReference type="OrthoDB" id="581425at2"/>
<dbReference type="PANTHER" id="PTHR33121">
    <property type="entry name" value="CYCLIC DI-GMP PHOSPHODIESTERASE PDEF"/>
    <property type="match status" value="1"/>
</dbReference>
<organism evidence="2 3">
    <name type="scientific">Falsibacillus pallidus</name>
    <dbReference type="NCBI Taxonomy" id="493781"/>
    <lineage>
        <taxon>Bacteria</taxon>
        <taxon>Bacillati</taxon>
        <taxon>Bacillota</taxon>
        <taxon>Bacilli</taxon>
        <taxon>Bacillales</taxon>
        <taxon>Bacillaceae</taxon>
        <taxon>Falsibacillus</taxon>
    </lineage>
</organism>
<dbReference type="SUPFAM" id="SSF141868">
    <property type="entry name" value="EAL domain-like"/>
    <property type="match status" value="1"/>
</dbReference>
<dbReference type="InterPro" id="IPR050706">
    <property type="entry name" value="Cyclic-di-GMP_PDE-like"/>
</dbReference>
<keyword evidence="3" id="KW-1185">Reference proteome</keyword>
<dbReference type="RefSeq" id="WP_114746594.1">
    <property type="nucleotide sequence ID" value="NZ_QQAY01000013.1"/>
</dbReference>
<dbReference type="InterPro" id="IPR035919">
    <property type="entry name" value="EAL_sf"/>
</dbReference>
<accession>A0A370GDG9</accession>
<dbReference type="CDD" id="cd01948">
    <property type="entry name" value="EAL"/>
    <property type="match status" value="1"/>
</dbReference>
<protein>
    <submittedName>
        <fullName evidence="2">EAL domain-containing protein (Putative c-di-GMP-specific phosphodiesterase class I)</fullName>
    </submittedName>
</protein>
<dbReference type="InterPro" id="IPR001633">
    <property type="entry name" value="EAL_dom"/>
</dbReference>
<dbReference type="EMBL" id="QQAY01000013">
    <property type="protein sequence ID" value="RDI40023.1"/>
    <property type="molecule type" value="Genomic_DNA"/>
</dbReference>
<evidence type="ECO:0000313" key="2">
    <source>
        <dbReference type="EMBL" id="RDI40023.1"/>
    </source>
</evidence>
<evidence type="ECO:0000259" key="1">
    <source>
        <dbReference type="PROSITE" id="PS50883"/>
    </source>
</evidence>
<proteinExistence type="predicted"/>
<comment type="caution">
    <text evidence="2">The sequence shown here is derived from an EMBL/GenBank/DDBJ whole genome shotgun (WGS) entry which is preliminary data.</text>
</comment>
<feature type="domain" description="EAL" evidence="1">
    <location>
        <begin position="1"/>
        <end position="249"/>
    </location>
</feature>